<reference evidence="11" key="1">
    <citation type="submission" date="2022-08" db="UniProtKB">
        <authorList>
            <consortium name="EnsemblMetazoa"/>
        </authorList>
    </citation>
    <scope>IDENTIFICATION</scope>
    <source>
        <strain evidence="11">05x7-T-G4-1.051#20</strain>
    </source>
</reference>
<organism evidence="11 12">
    <name type="scientific">Magallana gigas</name>
    <name type="common">Pacific oyster</name>
    <name type="synonym">Crassostrea gigas</name>
    <dbReference type="NCBI Taxonomy" id="29159"/>
    <lineage>
        <taxon>Eukaryota</taxon>
        <taxon>Metazoa</taxon>
        <taxon>Spiralia</taxon>
        <taxon>Lophotrochozoa</taxon>
        <taxon>Mollusca</taxon>
        <taxon>Bivalvia</taxon>
        <taxon>Autobranchia</taxon>
        <taxon>Pteriomorphia</taxon>
        <taxon>Ostreida</taxon>
        <taxon>Ostreoidea</taxon>
        <taxon>Ostreidae</taxon>
        <taxon>Magallana</taxon>
    </lineage>
</organism>
<evidence type="ECO:0000256" key="5">
    <source>
        <dbReference type="ARBA" id="ARBA00023136"/>
    </source>
</evidence>
<keyword evidence="5 9" id="KW-0472">Membrane</keyword>
<dbReference type="EnsemblMetazoa" id="G5976.1">
    <property type="protein sequence ID" value="G5976.1:cds"/>
    <property type="gene ID" value="G5976"/>
</dbReference>
<dbReference type="PANTHER" id="PTHR24238">
    <property type="entry name" value="G-PROTEIN COUPLED RECEPTOR"/>
    <property type="match status" value="1"/>
</dbReference>
<protein>
    <recommendedName>
        <fullName evidence="10">G-protein coupled receptors family 1 profile domain-containing protein</fullName>
    </recommendedName>
</protein>
<evidence type="ECO:0000256" key="4">
    <source>
        <dbReference type="ARBA" id="ARBA00023040"/>
    </source>
</evidence>
<keyword evidence="3 9" id="KW-1133">Transmembrane helix</keyword>
<evidence type="ECO:0000256" key="7">
    <source>
        <dbReference type="ARBA" id="ARBA00023224"/>
    </source>
</evidence>
<keyword evidence="12" id="KW-1185">Reference proteome</keyword>
<name>A0A8W8NA46_MAGGI</name>
<dbReference type="InterPro" id="IPR017452">
    <property type="entry name" value="GPCR_Rhodpsn_7TM"/>
</dbReference>
<feature type="transmembrane region" description="Helical" evidence="9">
    <location>
        <begin position="365"/>
        <end position="386"/>
    </location>
</feature>
<feature type="transmembrane region" description="Helical" evidence="9">
    <location>
        <begin position="116"/>
        <end position="134"/>
    </location>
</feature>
<proteinExistence type="inferred from homology"/>
<dbReference type="InterPro" id="IPR000276">
    <property type="entry name" value="GPCR_Rhodpsn"/>
</dbReference>
<keyword evidence="2 8" id="KW-0812">Transmembrane</keyword>
<evidence type="ECO:0000256" key="8">
    <source>
        <dbReference type="RuleBase" id="RU000688"/>
    </source>
</evidence>
<dbReference type="GO" id="GO:0016020">
    <property type="term" value="C:membrane"/>
    <property type="evidence" value="ECO:0007669"/>
    <property type="project" value="UniProtKB-SubCell"/>
</dbReference>
<dbReference type="Pfam" id="PF00001">
    <property type="entry name" value="7tm_1"/>
    <property type="match status" value="1"/>
</dbReference>
<comment type="similarity">
    <text evidence="8">Belongs to the G-protein coupled receptor 1 family.</text>
</comment>
<dbReference type="GO" id="GO:0004930">
    <property type="term" value="F:G protein-coupled receptor activity"/>
    <property type="evidence" value="ECO:0007669"/>
    <property type="project" value="UniProtKB-KW"/>
</dbReference>
<evidence type="ECO:0000313" key="11">
    <source>
        <dbReference type="EnsemblMetazoa" id="G5976.1:cds"/>
    </source>
</evidence>
<dbReference type="AlphaFoldDB" id="A0A8W8NA46"/>
<accession>A0A8W8NA46</accession>
<dbReference type="PROSITE" id="PS00237">
    <property type="entry name" value="G_PROTEIN_RECEP_F1_1"/>
    <property type="match status" value="1"/>
</dbReference>
<dbReference type="Gene3D" id="1.20.1070.10">
    <property type="entry name" value="Rhodopsin 7-helix transmembrane proteins"/>
    <property type="match status" value="1"/>
</dbReference>
<comment type="subcellular location">
    <subcellularLocation>
        <location evidence="1">Membrane</location>
        <topology evidence="1">Multi-pass membrane protein</topology>
    </subcellularLocation>
</comment>
<feature type="domain" description="G-protein coupled receptors family 1 profile" evidence="10">
    <location>
        <begin position="58"/>
        <end position="382"/>
    </location>
</feature>
<dbReference type="PRINTS" id="PR00237">
    <property type="entry name" value="GPCRRHODOPSN"/>
</dbReference>
<dbReference type="PROSITE" id="PS50262">
    <property type="entry name" value="G_PROTEIN_RECEP_F1_2"/>
    <property type="match status" value="1"/>
</dbReference>
<feature type="transmembrane region" description="Helical" evidence="9">
    <location>
        <begin position="78"/>
        <end position="96"/>
    </location>
</feature>
<dbReference type="Proteomes" id="UP000005408">
    <property type="component" value="Unassembled WGS sequence"/>
</dbReference>
<evidence type="ECO:0000256" key="2">
    <source>
        <dbReference type="ARBA" id="ARBA00022692"/>
    </source>
</evidence>
<feature type="transmembrane region" description="Helical" evidence="9">
    <location>
        <begin position="392"/>
        <end position="410"/>
    </location>
</feature>
<feature type="transmembrane region" description="Helical" evidence="9">
    <location>
        <begin position="44"/>
        <end position="66"/>
    </location>
</feature>
<sequence length="458" mass="51853">MGFDCISIEMTETNGSGLTSFDENNTLAGTLISKGPWNLEYICLAVYLTVCSFVGILGNIPVLIVYFHKRDQMVSNTFIKVLAILDLSVCMLIMPYTMIYELHMVSSDVACRLFEFLRHFVIAASNITLVAISVERYIAVCHLSCKMSVDLVNKGIICIALISCIMAAPAVGTFAVVSYESIKEIHCSYDEFHVSSGEFCHFTYSEMGQLAVSIYQGFLALSFIVTLGTIMVLYFIIYYVLWKRSKLRRRRHIRSQMVSDVLELSYSKENGLADRNKYDDEEKSKSLIGPNEGKYLEIDNSKTLIEPVEKNSVSEKDSEISGQDQVGEKYVSPSERPRCRMKHTTSVLLEREHLRRAAHRKTAQMLFLCSVIYLVTWLPFWLDIFGLTGNLLLRYLFFIGLTCQLAWILLASNSLDLLGLTFAQNNKNSNIYVAIVSNRQAADYLINKAGIYMLIYKG</sequence>
<evidence type="ECO:0000256" key="3">
    <source>
        <dbReference type="ARBA" id="ARBA00022989"/>
    </source>
</evidence>
<evidence type="ECO:0000256" key="6">
    <source>
        <dbReference type="ARBA" id="ARBA00023170"/>
    </source>
</evidence>
<dbReference type="SUPFAM" id="SSF81321">
    <property type="entry name" value="Family A G protein-coupled receptor-like"/>
    <property type="match status" value="1"/>
</dbReference>
<keyword evidence="7 8" id="KW-0807">Transducer</keyword>
<evidence type="ECO:0000256" key="1">
    <source>
        <dbReference type="ARBA" id="ARBA00004141"/>
    </source>
</evidence>
<feature type="transmembrane region" description="Helical" evidence="9">
    <location>
        <begin position="214"/>
        <end position="241"/>
    </location>
</feature>
<feature type="transmembrane region" description="Helical" evidence="9">
    <location>
        <begin position="155"/>
        <end position="179"/>
    </location>
</feature>
<evidence type="ECO:0000256" key="9">
    <source>
        <dbReference type="SAM" id="Phobius"/>
    </source>
</evidence>
<keyword evidence="6 8" id="KW-0675">Receptor</keyword>
<evidence type="ECO:0000259" key="10">
    <source>
        <dbReference type="PROSITE" id="PS50262"/>
    </source>
</evidence>
<keyword evidence="4 8" id="KW-0297">G-protein coupled receptor</keyword>
<dbReference type="CDD" id="cd00637">
    <property type="entry name" value="7tm_classA_rhodopsin-like"/>
    <property type="match status" value="1"/>
</dbReference>
<evidence type="ECO:0000313" key="12">
    <source>
        <dbReference type="Proteomes" id="UP000005408"/>
    </source>
</evidence>